<dbReference type="Gene3D" id="3.30.450.40">
    <property type="match status" value="2"/>
</dbReference>
<feature type="region of interest" description="Disordered" evidence="2">
    <location>
        <begin position="322"/>
        <end position="382"/>
    </location>
</feature>
<organism evidence="5 6">
    <name type="scientific">Streptomyces marokkonensis</name>
    <dbReference type="NCBI Taxonomy" id="324855"/>
    <lineage>
        <taxon>Bacteria</taxon>
        <taxon>Bacillati</taxon>
        <taxon>Actinomycetota</taxon>
        <taxon>Actinomycetes</taxon>
        <taxon>Kitasatosporales</taxon>
        <taxon>Streptomycetaceae</taxon>
        <taxon>Streptomyces</taxon>
    </lineage>
</organism>
<dbReference type="Gene3D" id="3.30.565.10">
    <property type="entry name" value="Histidine kinase-like ATPase, C-terminal domain"/>
    <property type="match status" value="1"/>
</dbReference>
<dbReference type="PANTHER" id="PTHR43156:SF2">
    <property type="entry name" value="STAGE II SPORULATION PROTEIN E"/>
    <property type="match status" value="1"/>
</dbReference>
<dbReference type="SUPFAM" id="SSF55781">
    <property type="entry name" value="GAF domain-like"/>
    <property type="match status" value="1"/>
</dbReference>
<dbReference type="Pfam" id="PF07228">
    <property type="entry name" value="SpoIIE"/>
    <property type="match status" value="1"/>
</dbReference>
<accession>A0ABW6Q654</accession>
<comment type="caution">
    <text evidence="5">The sequence shown here is derived from an EMBL/GenBank/DDBJ whole genome shotgun (WGS) entry which is preliminary data.</text>
</comment>
<dbReference type="SMART" id="SM00065">
    <property type="entry name" value="GAF"/>
    <property type="match status" value="1"/>
</dbReference>
<evidence type="ECO:0000259" key="4">
    <source>
        <dbReference type="SMART" id="SM00331"/>
    </source>
</evidence>
<dbReference type="InterPro" id="IPR036890">
    <property type="entry name" value="HATPase_C_sf"/>
</dbReference>
<feature type="compositionally biased region" description="Low complexity" evidence="2">
    <location>
        <begin position="341"/>
        <end position="358"/>
    </location>
</feature>
<dbReference type="SUPFAM" id="SSF55874">
    <property type="entry name" value="ATPase domain of HSP90 chaperone/DNA topoisomerase II/histidine kinase"/>
    <property type="match status" value="1"/>
</dbReference>
<dbReference type="SMART" id="SM00331">
    <property type="entry name" value="PP2C_SIG"/>
    <property type="match status" value="1"/>
</dbReference>
<dbReference type="Proteomes" id="UP001601627">
    <property type="component" value="Unassembled WGS sequence"/>
</dbReference>
<feature type="compositionally biased region" description="Basic residues" evidence="2">
    <location>
        <begin position="366"/>
        <end position="376"/>
    </location>
</feature>
<evidence type="ECO:0000256" key="2">
    <source>
        <dbReference type="SAM" id="MobiDB-lite"/>
    </source>
</evidence>
<evidence type="ECO:0000256" key="1">
    <source>
        <dbReference type="ARBA" id="ARBA00022801"/>
    </source>
</evidence>
<proteinExistence type="predicted"/>
<dbReference type="Pfam" id="PF01590">
    <property type="entry name" value="GAF"/>
    <property type="match status" value="2"/>
</dbReference>
<reference evidence="5 6" key="1">
    <citation type="submission" date="2024-09" db="EMBL/GenBank/DDBJ databases">
        <title>The Natural Products Discovery Center: Release of the First 8490 Sequenced Strains for Exploring Actinobacteria Biosynthetic Diversity.</title>
        <authorList>
            <person name="Kalkreuter E."/>
            <person name="Kautsar S.A."/>
            <person name="Yang D."/>
            <person name="Bader C.D."/>
            <person name="Teijaro C.N."/>
            <person name="Fluegel L."/>
            <person name="Davis C.M."/>
            <person name="Simpson J.R."/>
            <person name="Lauterbach L."/>
            <person name="Steele A.D."/>
            <person name="Gui C."/>
            <person name="Meng S."/>
            <person name="Li G."/>
            <person name="Viehrig K."/>
            <person name="Ye F."/>
            <person name="Su P."/>
            <person name="Kiefer A.F."/>
            <person name="Nichols A."/>
            <person name="Cepeda A.J."/>
            <person name="Yan W."/>
            <person name="Fan B."/>
            <person name="Jiang Y."/>
            <person name="Adhikari A."/>
            <person name="Zheng C.-J."/>
            <person name="Schuster L."/>
            <person name="Cowan T.M."/>
            <person name="Smanski M.J."/>
            <person name="Chevrette M.G."/>
            <person name="De Carvalho L.P.S."/>
            <person name="Shen B."/>
        </authorList>
    </citation>
    <scope>NUCLEOTIDE SEQUENCE [LARGE SCALE GENOMIC DNA]</scope>
    <source>
        <strain evidence="5 6">NPDC058328</strain>
    </source>
</reference>
<dbReference type="Pfam" id="PF13581">
    <property type="entry name" value="HATPase_c_2"/>
    <property type="match status" value="1"/>
</dbReference>
<evidence type="ECO:0000259" key="3">
    <source>
        <dbReference type="SMART" id="SM00065"/>
    </source>
</evidence>
<feature type="region of interest" description="Disordered" evidence="2">
    <location>
        <begin position="969"/>
        <end position="997"/>
    </location>
</feature>
<dbReference type="InterPro" id="IPR003018">
    <property type="entry name" value="GAF"/>
</dbReference>
<keyword evidence="6" id="KW-1185">Reference proteome</keyword>
<dbReference type="InterPro" id="IPR036457">
    <property type="entry name" value="PPM-type-like_dom_sf"/>
</dbReference>
<feature type="domain" description="GAF" evidence="3">
    <location>
        <begin position="468"/>
        <end position="610"/>
    </location>
</feature>
<dbReference type="InterPro" id="IPR029016">
    <property type="entry name" value="GAF-like_dom_sf"/>
</dbReference>
<evidence type="ECO:0000313" key="6">
    <source>
        <dbReference type="Proteomes" id="UP001601627"/>
    </source>
</evidence>
<dbReference type="InterPro" id="IPR052016">
    <property type="entry name" value="Bact_Sigma-Reg"/>
</dbReference>
<feature type="region of interest" description="Disordered" evidence="2">
    <location>
        <begin position="230"/>
        <end position="250"/>
    </location>
</feature>
<feature type="domain" description="PPM-type phosphatase" evidence="4">
    <location>
        <begin position="628"/>
        <end position="848"/>
    </location>
</feature>
<evidence type="ECO:0000313" key="5">
    <source>
        <dbReference type="EMBL" id="MFF1274687.1"/>
    </source>
</evidence>
<dbReference type="SUPFAM" id="SSF81606">
    <property type="entry name" value="PP2C-like"/>
    <property type="match status" value="1"/>
</dbReference>
<keyword evidence="1" id="KW-0378">Hydrolase</keyword>
<dbReference type="EMBL" id="JBHVZQ010000010">
    <property type="protein sequence ID" value="MFF1274687.1"/>
    <property type="molecule type" value="Genomic_DNA"/>
</dbReference>
<dbReference type="InterPro" id="IPR001932">
    <property type="entry name" value="PPM-type_phosphatase-like_dom"/>
</dbReference>
<dbReference type="Gene3D" id="3.60.40.10">
    <property type="entry name" value="PPM-type phosphatase domain"/>
    <property type="match status" value="1"/>
</dbReference>
<name>A0ABW6Q654_9ACTN</name>
<dbReference type="PANTHER" id="PTHR43156">
    <property type="entry name" value="STAGE II SPORULATION PROTEIN E-RELATED"/>
    <property type="match status" value="1"/>
</dbReference>
<protein>
    <submittedName>
        <fullName evidence="5">SpoIIE family protein phosphatase</fullName>
    </submittedName>
</protein>
<gene>
    <name evidence="5" type="ORF">ACFVZC_14915</name>
</gene>
<dbReference type="RefSeq" id="WP_388234795.1">
    <property type="nucleotide sequence ID" value="NZ_JBHVZQ010000010.1"/>
</dbReference>
<dbReference type="CDD" id="cd16936">
    <property type="entry name" value="HATPase_RsbW-like"/>
    <property type="match status" value="1"/>
</dbReference>
<dbReference type="InterPro" id="IPR003594">
    <property type="entry name" value="HATPase_dom"/>
</dbReference>
<sequence length="997" mass="105952">MIQLTAGWDESGDLAKVYERILAGEVVDDVAGVVRTPILTSWQRCRSLGLVPDQLILTCERDLDLDGRLLTAATPVLDRLEAVLDGPPVSVILTDAQARVLSRRAGDAELNRHLDATNIVQGFGFPESSAGTNALGTALAERRPVYVLGREHFADCMQQLACAAAPIRDPLSGRVEGVLDLTSFRRHSDPVMLPLAQQAADEIEQRLLEQSSKRERELLAEFLRTRRAAGEPVGPYGEPLPGPAPGADPTASVRPALPLDPIDQAVLRARAQELIAAPHRVATEVTLSGGRTAVLFCREVCASGEAGIVVEAAIAAGPRFRVPAPSGPETSRAGTPAAEVTRPSRGSAAAAAAATGPAELTGGHRIGMHRAGRRQAGRHEAEAEIRGTAHLPEAGPSAPASGQVPHTQAGLLLLGEPGVGRLALLARKRLELLYDASAGIGRTLDVTRTAEELVETVVPRFADFVAVDLPGSVLSGEEPVDIGEGLRRVALGAIHEGSHLYDVGEKVDWLPTSPQARCLETAGPVLEPDLSRAVDWIAIDPERTRKVLESGIHSLITVPLRARGVILGVVSFYRAERFAAFEDDDLWLAGELAGRAAVCIDNARRFTREHTMALAVQRSLLPRGVPAQDAVEVAHRYLPAQAGVGGDWFDVIPLSGSRVALVVGDVVGHGVHAATTMGRLRTAVHNFSALDLPSEELLTHLDDLVGRLDADSGGNGGIIGATCLYAVYDPVSRRCTFARAGHPPPALVLPDGTVDFVDVPAGPPLGLGGLPFEPCETEVPEGSRIVLYTDGLIESRGQDLDTRLGLLRRALAATRPPADSPEETCGAVLDALLPARPDDDVALLVARTRALDAERTKHWDVSADPAEVPRLRAAVTDQLEKWDLVDQVPTTELIVSELVTNAIRYGGPPLRLRLIRDHTLICEVTDGSSTSPRLRRARTTDEGGRGLFLVAQLAERWGTRYTADGKVIWTEQPLPPDGPGGSGRGLAPATGRGPRAT</sequence>